<evidence type="ECO:0000313" key="9">
    <source>
        <dbReference type="Proteomes" id="UP000015104"/>
    </source>
</evidence>
<feature type="transmembrane region" description="Helical" evidence="7">
    <location>
        <begin position="67"/>
        <end position="85"/>
    </location>
</feature>
<dbReference type="eggNOG" id="KOG1743">
    <property type="taxonomic scope" value="Eukaryota"/>
</dbReference>
<dbReference type="Pfam" id="PF04178">
    <property type="entry name" value="Got1"/>
    <property type="match status" value="1"/>
</dbReference>
<feature type="transmembrane region" description="Helical" evidence="7">
    <location>
        <begin position="12"/>
        <end position="30"/>
    </location>
</feature>
<dbReference type="PANTHER" id="PTHR21493:SF9">
    <property type="entry name" value="GOLGI TRANSPORT PROTEIN 1-RELATED"/>
    <property type="match status" value="1"/>
</dbReference>
<dbReference type="AlphaFoldDB" id="T1KS64"/>
<keyword evidence="4" id="KW-0333">Golgi apparatus</keyword>
<organism evidence="8 9">
    <name type="scientific">Tetranychus urticae</name>
    <name type="common">Two-spotted spider mite</name>
    <dbReference type="NCBI Taxonomy" id="32264"/>
    <lineage>
        <taxon>Eukaryota</taxon>
        <taxon>Metazoa</taxon>
        <taxon>Ecdysozoa</taxon>
        <taxon>Arthropoda</taxon>
        <taxon>Chelicerata</taxon>
        <taxon>Arachnida</taxon>
        <taxon>Acari</taxon>
        <taxon>Acariformes</taxon>
        <taxon>Trombidiformes</taxon>
        <taxon>Prostigmata</taxon>
        <taxon>Eleutherengona</taxon>
        <taxon>Raphignathae</taxon>
        <taxon>Tetranychoidea</taxon>
        <taxon>Tetranychidae</taxon>
        <taxon>Tetranychus</taxon>
    </lineage>
</organism>
<name>T1KS64_TETUR</name>
<evidence type="ECO:0000256" key="5">
    <source>
        <dbReference type="ARBA" id="ARBA00023136"/>
    </source>
</evidence>
<keyword evidence="9" id="KW-1185">Reference proteome</keyword>
<keyword evidence="3 7" id="KW-1133">Transmembrane helix</keyword>
<dbReference type="GO" id="GO:0006888">
    <property type="term" value="P:endoplasmic reticulum to Golgi vesicle-mediated transport"/>
    <property type="evidence" value="ECO:0007669"/>
    <property type="project" value="InterPro"/>
</dbReference>
<reference evidence="9" key="1">
    <citation type="submission" date="2011-08" db="EMBL/GenBank/DDBJ databases">
        <authorList>
            <person name="Rombauts S."/>
        </authorList>
    </citation>
    <scope>NUCLEOTIDE SEQUENCE</scope>
    <source>
        <strain evidence="9">London</strain>
    </source>
</reference>
<proteinExistence type="inferred from homology"/>
<dbReference type="STRING" id="32264.T1KS64"/>
<evidence type="ECO:0000256" key="3">
    <source>
        <dbReference type="ARBA" id="ARBA00022989"/>
    </source>
</evidence>
<protein>
    <recommendedName>
        <fullName evidence="10">Vesicle transport protein GOT1B</fullName>
    </recommendedName>
</protein>
<accession>T1KS64</accession>
<feature type="transmembrane region" description="Helical" evidence="7">
    <location>
        <begin position="36"/>
        <end position="60"/>
    </location>
</feature>
<evidence type="ECO:0000256" key="6">
    <source>
        <dbReference type="ARBA" id="ARBA00025799"/>
    </source>
</evidence>
<dbReference type="Proteomes" id="UP000015104">
    <property type="component" value="Unassembled WGS sequence"/>
</dbReference>
<dbReference type="EnsemblMetazoa" id="tetur19g02000.1">
    <property type="protein sequence ID" value="tetur19g02000.1"/>
    <property type="gene ID" value="tetur19g02000"/>
</dbReference>
<dbReference type="GO" id="GO:0005783">
    <property type="term" value="C:endoplasmic reticulum"/>
    <property type="evidence" value="ECO:0007669"/>
    <property type="project" value="TreeGrafter"/>
</dbReference>
<dbReference type="GO" id="GO:0000139">
    <property type="term" value="C:Golgi membrane"/>
    <property type="evidence" value="ECO:0007669"/>
    <property type="project" value="UniProtKB-SubCell"/>
</dbReference>
<evidence type="ECO:0000256" key="7">
    <source>
        <dbReference type="SAM" id="Phobius"/>
    </source>
</evidence>
<keyword evidence="2 7" id="KW-0812">Transmembrane</keyword>
<evidence type="ECO:0000256" key="1">
    <source>
        <dbReference type="ARBA" id="ARBA00004653"/>
    </source>
</evidence>
<keyword evidence="5 7" id="KW-0472">Membrane</keyword>
<sequence length="140" mass="15624">MLDLSEFQKIGLGLAMFGLSFIVIGVMLFFDRGLLAIGNILFLTGLTFIIGLQRTFFFFFQRHKWKGSTAFFAGLMIVFLGYPFVGMVVEFYGFILLFRGFLPVAVSFLRRIPVIGTILNLPVISKIADALGGDSHRSIV</sequence>
<dbReference type="GO" id="GO:0005829">
    <property type="term" value="C:cytosol"/>
    <property type="evidence" value="ECO:0007669"/>
    <property type="project" value="GOC"/>
</dbReference>
<dbReference type="InterPro" id="IPR007305">
    <property type="entry name" value="Vesicle_transpt_Got1/SFT2"/>
</dbReference>
<dbReference type="EMBL" id="CAEY01000422">
    <property type="status" value="NOT_ANNOTATED_CDS"/>
    <property type="molecule type" value="Genomic_DNA"/>
</dbReference>
<comment type="subcellular location">
    <subcellularLocation>
        <location evidence="1">Golgi apparatus membrane</location>
        <topology evidence="1">Multi-pass membrane protein</topology>
    </subcellularLocation>
</comment>
<evidence type="ECO:0000313" key="8">
    <source>
        <dbReference type="EnsemblMetazoa" id="tetur19g02000.1"/>
    </source>
</evidence>
<dbReference type="GO" id="GO:0042147">
    <property type="term" value="P:retrograde transport, endosome to Golgi"/>
    <property type="evidence" value="ECO:0007669"/>
    <property type="project" value="InterPro"/>
</dbReference>
<dbReference type="InterPro" id="IPR045176">
    <property type="entry name" value="Got1"/>
</dbReference>
<evidence type="ECO:0000256" key="2">
    <source>
        <dbReference type="ARBA" id="ARBA00022692"/>
    </source>
</evidence>
<evidence type="ECO:0000256" key="4">
    <source>
        <dbReference type="ARBA" id="ARBA00023034"/>
    </source>
</evidence>
<gene>
    <name evidence="8" type="primary">107366667</name>
</gene>
<dbReference type="HOGENOM" id="CLU_124519_1_0_1"/>
<dbReference type="PANTHER" id="PTHR21493">
    <property type="entry name" value="CGI-141-RELATED/LIPASE CONTAINING PROTEIN"/>
    <property type="match status" value="1"/>
</dbReference>
<comment type="similarity">
    <text evidence="6">Belongs to the GOT1 family.</text>
</comment>
<reference evidence="8" key="2">
    <citation type="submission" date="2015-06" db="UniProtKB">
        <authorList>
            <consortium name="EnsemblMetazoa"/>
        </authorList>
    </citation>
    <scope>IDENTIFICATION</scope>
</reference>
<evidence type="ECO:0008006" key="10">
    <source>
        <dbReference type="Google" id="ProtNLM"/>
    </source>
</evidence>